<reference evidence="1" key="1">
    <citation type="journal article" date="2021" name="Front. Microbiol.">
        <title>Generation of Tetracycline and Rifamycin Resistant Chlamydia Suis Recombinants.</title>
        <authorList>
            <person name="Marti H."/>
            <person name="Bommana S."/>
            <person name="Read T.D."/>
            <person name="Pesch T."/>
            <person name="Prahauser B."/>
            <person name="Dean D."/>
            <person name="Borel N."/>
        </authorList>
    </citation>
    <scope>NUCLEOTIDE SEQUENCE</scope>
    <source>
        <strain evidence="1">208.1</strain>
    </source>
</reference>
<protein>
    <submittedName>
        <fullName evidence="1">Uncharacterized protein</fullName>
    </submittedName>
</protein>
<gene>
    <name evidence="1" type="ORF">INQ84_02245</name>
</gene>
<evidence type="ECO:0000313" key="1">
    <source>
        <dbReference type="EMBL" id="QYC74794.1"/>
    </source>
</evidence>
<sequence>MKKDDNIKFYLHRLKFPGDREEIHASIAPQVFGDSVGEGLCSSFVEIQGSIERIDGEQWFLSLEISTTLSLRCCICNVPFECPVRGIVVQQLIHGSEEKSGIFDCRDLIRDELLLEGDRFQECKKGGCPEREFVKKFLNKESS</sequence>
<proteinExistence type="predicted"/>
<dbReference type="EMBL" id="CP063185">
    <property type="protein sequence ID" value="QYC74794.1"/>
    <property type="molecule type" value="Genomic_DNA"/>
</dbReference>
<dbReference type="Proteomes" id="UP000825134">
    <property type="component" value="Chromosome"/>
</dbReference>
<dbReference type="RefSeq" id="WP_219664530.1">
    <property type="nucleotide sequence ID" value="NZ_CP063064.1"/>
</dbReference>
<dbReference type="AlphaFoldDB" id="A0AAQ0ENA8"/>
<organism evidence="1 2">
    <name type="scientific">Chlamydia suis</name>
    <dbReference type="NCBI Taxonomy" id="83559"/>
    <lineage>
        <taxon>Bacteria</taxon>
        <taxon>Pseudomonadati</taxon>
        <taxon>Chlamydiota</taxon>
        <taxon>Chlamydiia</taxon>
        <taxon>Chlamydiales</taxon>
        <taxon>Chlamydiaceae</taxon>
        <taxon>Chlamydia/Chlamydophila group</taxon>
        <taxon>Chlamydia</taxon>
    </lineage>
</organism>
<evidence type="ECO:0000313" key="2">
    <source>
        <dbReference type="Proteomes" id="UP000825134"/>
    </source>
</evidence>
<accession>A0AAQ0ENA8</accession>
<name>A0AAQ0ENA8_9CHLA</name>